<accession>A0A137NSG5</accession>
<gene>
    <name evidence="1" type="ORF">CONCODRAFT_12634</name>
</gene>
<evidence type="ECO:0000313" key="1">
    <source>
        <dbReference type="EMBL" id="KXN65705.1"/>
    </source>
</evidence>
<dbReference type="EMBL" id="KQ964829">
    <property type="protein sequence ID" value="KXN65705.1"/>
    <property type="molecule type" value="Genomic_DNA"/>
</dbReference>
<proteinExistence type="predicted"/>
<organism evidence="1 2">
    <name type="scientific">Conidiobolus coronatus (strain ATCC 28846 / CBS 209.66 / NRRL 28638)</name>
    <name type="common">Delacroixia coronata</name>
    <dbReference type="NCBI Taxonomy" id="796925"/>
    <lineage>
        <taxon>Eukaryota</taxon>
        <taxon>Fungi</taxon>
        <taxon>Fungi incertae sedis</taxon>
        <taxon>Zoopagomycota</taxon>
        <taxon>Entomophthoromycotina</taxon>
        <taxon>Entomophthoromycetes</taxon>
        <taxon>Entomophthorales</taxon>
        <taxon>Ancylistaceae</taxon>
        <taxon>Conidiobolus</taxon>
    </lineage>
</organism>
<dbReference type="Proteomes" id="UP000070444">
    <property type="component" value="Unassembled WGS sequence"/>
</dbReference>
<protein>
    <submittedName>
        <fullName evidence="1">Uncharacterized protein</fullName>
    </submittedName>
</protein>
<sequence>MLPRKWKECVKVIGGVCSELDRLTIWPSCASSARERDNFYRELYETEFLTSNSLYKSTITHLTFNRFNIYESKADYFNNFSKLRYIEYKNQRKFNVFYSNTELNIDKNLWPNYRLDTKIENYNWDVKLVKLNT</sequence>
<reference evidence="1 2" key="1">
    <citation type="journal article" date="2015" name="Genome Biol. Evol.">
        <title>Phylogenomic analyses indicate that early fungi evolved digesting cell walls of algal ancestors of land plants.</title>
        <authorList>
            <person name="Chang Y."/>
            <person name="Wang S."/>
            <person name="Sekimoto S."/>
            <person name="Aerts A.L."/>
            <person name="Choi C."/>
            <person name="Clum A."/>
            <person name="LaButti K.M."/>
            <person name="Lindquist E.A."/>
            <person name="Yee Ngan C."/>
            <person name="Ohm R.A."/>
            <person name="Salamov A.A."/>
            <person name="Grigoriev I.V."/>
            <person name="Spatafora J.W."/>
            <person name="Berbee M.L."/>
        </authorList>
    </citation>
    <scope>NUCLEOTIDE SEQUENCE [LARGE SCALE GENOMIC DNA]</scope>
    <source>
        <strain evidence="1 2">NRRL 28638</strain>
    </source>
</reference>
<keyword evidence="2" id="KW-1185">Reference proteome</keyword>
<dbReference type="AlphaFoldDB" id="A0A137NSG5"/>
<name>A0A137NSG5_CONC2</name>
<evidence type="ECO:0000313" key="2">
    <source>
        <dbReference type="Proteomes" id="UP000070444"/>
    </source>
</evidence>